<keyword evidence="5" id="KW-1185">Reference proteome</keyword>
<dbReference type="RefSeq" id="WP_220230143.1">
    <property type="nucleotide sequence ID" value="NZ_JAICBX010000004.1"/>
</dbReference>
<dbReference type="InterPro" id="IPR036291">
    <property type="entry name" value="NAD(P)-bd_dom_sf"/>
</dbReference>
<evidence type="ECO:0000313" key="5">
    <source>
        <dbReference type="Proteomes" id="UP001196509"/>
    </source>
</evidence>
<dbReference type="AlphaFoldDB" id="A0AAE3D191"/>
<evidence type="ECO:0000256" key="3">
    <source>
        <dbReference type="RuleBase" id="RU000363"/>
    </source>
</evidence>
<organism evidence="4 5">
    <name type="scientific">Flavimaribacter sediminis</name>
    <dbReference type="NCBI Taxonomy" id="2865987"/>
    <lineage>
        <taxon>Bacteria</taxon>
        <taxon>Pseudomonadati</taxon>
        <taxon>Pseudomonadota</taxon>
        <taxon>Alphaproteobacteria</taxon>
        <taxon>Hyphomicrobiales</taxon>
        <taxon>Rhizobiaceae</taxon>
        <taxon>Flavimaribacter</taxon>
    </lineage>
</organism>
<dbReference type="EMBL" id="JAICBX010000004">
    <property type="protein sequence ID" value="MBW8639410.1"/>
    <property type="molecule type" value="Genomic_DNA"/>
</dbReference>
<dbReference type="Gene3D" id="3.40.50.720">
    <property type="entry name" value="NAD(P)-binding Rossmann-like Domain"/>
    <property type="match status" value="1"/>
</dbReference>
<dbReference type="PANTHER" id="PTHR43976">
    <property type="entry name" value="SHORT CHAIN DEHYDROGENASE"/>
    <property type="match status" value="1"/>
</dbReference>
<keyword evidence="2" id="KW-0560">Oxidoreductase</keyword>
<reference evidence="4" key="1">
    <citation type="submission" date="2021-08" db="EMBL/GenBank/DDBJ databases">
        <title>Hoeflea bacterium WL0058 sp. nov., isolated from the sediment.</title>
        <authorList>
            <person name="Wang L."/>
            <person name="Zhang D."/>
        </authorList>
    </citation>
    <scope>NUCLEOTIDE SEQUENCE</scope>
    <source>
        <strain evidence="4">WL0058</strain>
    </source>
</reference>
<evidence type="ECO:0000256" key="1">
    <source>
        <dbReference type="ARBA" id="ARBA00006484"/>
    </source>
</evidence>
<evidence type="ECO:0000313" key="4">
    <source>
        <dbReference type="EMBL" id="MBW8639410.1"/>
    </source>
</evidence>
<dbReference type="Pfam" id="PF00106">
    <property type="entry name" value="adh_short"/>
    <property type="match status" value="1"/>
</dbReference>
<dbReference type="SUPFAM" id="SSF51735">
    <property type="entry name" value="NAD(P)-binding Rossmann-fold domains"/>
    <property type="match status" value="1"/>
</dbReference>
<dbReference type="Proteomes" id="UP001196509">
    <property type="component" value="Unassembled WGS sequence"/>
</dbReference>
<sequence>MNTVMITGCSSGFGLETARHFLDRGWTVVATMRNPDPAVLPAADGLRLLRLDVTDSESIENAVTEAGEIDVLVNNAGIGWMNALEGTPLATIREIFETNTFGVMAMMQAVLPQFRAKKSGVFVNVSSSVTLKSLPLLSIYTASKAAINAFTESVAIELAAFDIRACTVLPGRAMTTRFSQTAQARMKDEGGFPEPYADFAESILARMRAAPEGPTTEPQDVAEAIWRAATDPDCPSPLPAGADAIAWANGG</sequence>
<dbReference type="GO" id="GO:0016491">
    <property type="term" value="F:oxidoreductase activity"/>
    <property type="evidence" value="ECO:0007669"/>
    <property type="project" value="UniProtKB-KW"/>
</dbReference>
<protein>
    <submittedName>
        <fullName evidence="4">SDR family oxidoreductase</fullName>
    </submittedName>
</protein>
<proteinExistence type="inferred from homology"/>
<dbReference type="InterPro" id="IPR020904">
    <property type="entry name" value="Sc_DH/Rdtase_CS"/>
</dbReference>
<accession>A0AAE3D191</accession>
<dbReference type="PANTHER" id="PTHR43976:SF16">
    <property type="entry name" value="SHORT-CHAIN DEHYDROGENASE_REDUCTASE FAMILY PROTEIN"/>
    <property type="match status" value="1"/>
</dbReference>
<dbReference type="PRINTS" id="PR00081">
    <property type="entry name" value="GDHRDH"/>
</dbReference>
<evidence type="ECO:0000256" key="2">
    <source>
        <dbReference type="ARBA" id="ARBA00023002"/>
    </source>
</evidence>
<comment type="caution">
    <text evidence="4">The sequence shown here is derived from an EMBL/GenBank/DDBJ whole genome shotgun (WGS) entry which is preliminary data.</text>
</comment>
<dbReference type="CDD" id="cd05374">
    <property type="entry name" value="17beta-HSD-like_SDR_c"/>
    <property type="match status" value="1"/>
</dbReference>
<dbReference type="PROSITE" id="PS00061">
    <property type="entry name" value="ADH_SHORT"/>
    <property type="match status" value="1"/>
</dbReference>
<comment type="similarity">
    <text evidence="1 3">Belongs to the short-chain dehydrogenases/reductases (SDR) family.</text>
</comment>
<dbReference type="PRINTS" id="PR00080">
    <property type="entry name" value="SDRFAMILY"/>
</dbReference>
<dbReference type="InterPro" id="IPR051911">
    <property type="entry name" value="SDR_oxidoreductase"/>
</dbReference>
<name>A0AAE3D191_9HYPH</name>
<gene>
    <name evidence="4" type="ORF">K1W69_19605</name>
</gene>
<dbReference type="InterPro" id="IPR002347">
    <property type="entry name" value="SDR_fam"/>
</dbReference>